<evidence type="ECO:0000256" key="1">
    <source>
        <dbReference type="ARBA" id="ARBA00009861"/>
    </source>
</evidence>
<proteinExistence type="inferred from homology"/>
<dbReference type="STRING" id="79200.A0A166GA80"/>
<accession>A0A166GA80</accession>
<comment type="caution">
    <text evidence="2">The sequence shown here is derived from an EMBL/GenBank/DDBJ whole genome shotgun (WGS) entry which is preliminary data.</text>
</comment>
<organism evidence="2">
    <name type="scientific">Daucus carota subsp. sativus</name>
    <name type="common">Carrot</name>
    <dbReference type="NCBI Taxonomy" id="79200"/>
    <lineage>
        <taxon>Eukaryota</taxon>
        <taxon>Viridiplantae</taxon>
        <taxon>Streptophyta</taxon>
        <taxon>Embryophyta</taxon>
        <taxon>Tracheophyta</taxon>
        <taxon>Spermatophyta</taxon>
        <taxon>Magnoliopsida</taxon>
        <taxon>eudicotyledons</taxon>
        <taxon>Gunneridae</taxon>
        <taxon>Pentapetalae</taxon>
        <taxon>asterids</taxon>
        <taxon>campanulids</taxon>
        <taxon>Apiales</taxon>
        <taxon>Apiaceae</taxon>
        <taxon>Apioideae</taxon>
        <taxon>Scandiceae</taxon>
        <taxon>Daucinae</taxon>
        <taxon>Daucus</taxon>
        <taxon>Daucus sect. Daucus</taxon>
    </lineage>
</organism>
<name>A0A166GA80_DAUCS</name>
<dbReference type="PANTHER" id="PTHR31642">
    <property type="entry name" value="TRICHOTHECENE 3-O-ACETYLTRANSFERASE"/>
    <property type="match status" value="1"/>
</dbReference>
<dbReference type="InterPro" id="IPR023213">
    <property type="entry name" value="CAT-like_dom_sf"/>
</dbReference>
<dbReference type="Gramene" id="KZN08731">
    <property type="protein sequence ID" value="KZN08731"/>
    <property type="gene ID" value="DCAR_001387"/>
</dbReference>
<protein>
    <submittedName>
        <fullName evidence="2">Uncharacterized protein</fullName>
    </submittedName>
</protein>
<evidence type="ECO:0000313" key="2">
    <source>
        <dbReference type="EMBL" id="KZN08731.1"/>
    </source>
</evidence>
<dbReference type="Gene3D" id="3.30.559.10">
    <property type="entry name" value="Chloramphenicol acetyltransferase-like domain"/>
    <property type="match status" value="1"/>
</dbReference>
<comment type="similarity">
    <text evidence="1">Belongs to the plant acyltransferase family.</text>
</comment>
<dbReference type="PANTHER" id="PTHR31642:SF266">
    <property type="entry name" value="HXXXD-TYPE ACYL-TRANSFERASE FAMILY PROTEIN"/>
    <property type="match status" value="1"/>
</dbReference>
<dbReference type="GO" id="GO:0016747">
    <property type="term" value="F:acyltransferase activity, transferring groups other than amino-acyl groups"/>
    <property type="evidence" value="ECO:0007669"/>
    <property type="project" value="TreeGrafter"/>
</dbReference>
<dbReference type="EMBL" id="LNRQ01000001">
    <property type="protein sequence ID" value="KZN08731.1"/>
    <property type="molecule type" value="Genomic_DNA"/>
</dbReference>
<gene>
    <name evidence="2" type="ORF">DCAR_001387</name>
</gene>
<sequence>MKCGGLVIGCSFDHRVADAYSINKFLVAWADMTRSNLSGNISMALVYSPDYCHSLLHPRNPGHPNGVIDNFYMLVKATSSNLPQEPPLFHLQSRIYRIKGNLISHLEENIFQS</sequence>
<dbReference type="Pfam" id="PF02458">
    <property type="entry name" value="Transferase"/>
    <property type="match status" value="1"/>
</dbReference>
<dbReference type="InterPro" id="IPR050317">
    <property type="entry name" value="Plant_Fungal_Acyltransferase"/>
</dbReference>
<reference evidence="2" key="1">
    <citation type="journal article" date="2016" name="Nat. Genet.">
        <title>A high-quality carrot genome assembly provides new insights into carotenoid accumulation and asterid genome evolution.</title>
        <authorList>
            <person name="Iorizzo M."/>
            <person name="Ellison S."/>
            <person name="Senalik D."/>
            <person name="Zeng P."/>
            <person name="Satapoomin P."/>
            <person name="Huang J."/>
            <person name="Bowman M."/>
            <person name="Iovene M."/>
            <person name="Sanseverino W."/>
            <person name="Cavagnaro P."/>
            <person name="Yildiz M."/>
            <person name="Macko-Podgorni A."/>
            <person name="Moranska E."/>
            <person name="Grzebelus E."/>
            <person name="Grzebelus D."/>
            <person name="Ashrafi H."/>
            <person name="Zheng Z."/>
            <person name="Cheng S."/>
            <person name="Spooner D."/>
            <person name="Van Deynze A."/>
            <person name="Simon P."/>
        </authorList>
    </citation>
    <scope>NUCLEOTIDE SEQUENCE [LARGE SCALE GENOMIC DNA]</scope>
    <source>
        <tissue evidence="2">Leaf</tissue>
    </source>
</reference>
<dbReference type="AlphaFoldDB" id="A0A166GA80"/>